<reference evidence="2" key="1">
    <citation type="submission" date="2009-08" db="EMBL/GenBank/DDBJ databases">
        <title>Annotation of Salpingoeca rosetta.</title>
        <authorList>
            <consortium name="The Broad Institute Genome Sequencing Platform"/>
            <person name="Russ C."/>
            <person name="Cuomo C."/>
            <person name="Burger G."/>
            <person name="Gray M.W."/>
            <person name="Holland P.W.H."/>
            <person name="King N."/>
            <person name="Lang F.B.F."/>
            <person name="Roger A.J."/>
            <person name="Ruiz-Trillo I."/>
            <person name="Young S.K."/>
            <person name="Zeng Q."/>
            <person name="Gargeya S."/>
            <person name="Alvarado L."/>
            <person name="Berlin A."/>
            <person name="Chapman S.B."/>
            <person name="Chen Z."/>
            <person name="Freedman E."/>
            <person name="Gellesch M."/>
            <person name="Goldberg J."/>
            <person name="Griggs A."/>
            <person name="Gujja S."/>
            <person name="Heilman E."/>
            <person name="Heiman D."/>
            <person name="Howarth C."/>
            <person name="Mehta T."/>
            <person name="Neiman D."/>
            <person name="Pearson M."/>
            <person name="Roberts A."/>
            <person name="Saif S."/>
            <person name="Shea T."/>
            <person name="Shenoy N."/>
            <person name="Sisk P."/>
            <person name="Stolte C."/>
            <person name="Sykes S."/>
            <person name="White J."/>
            <person name="Yandava C."/>
            <person name="Haas B."/>
            <person name="Nusbaum C."/>
            <person name="Birren B."/>
        </authorList>
    </citation>
    <scope>NUCLEOTIDE SEQUENCE [LARGE SCALE GENOMIC DNA]</scope>
    <source>
        <strain evidence="2">ATCC 50818</strain>
    </source>
</reference>
<feature type="region of interest" description="Disordered" evidence="1">
    <location>
        <begin position="488"/>
        <end position="548"/>
    </location>
</feature>
<dbReference type="PANTHER" id="PTHR48125">
    <property type="entry name" value="LP07818P1"/>
    <property type="match status" value="1"/>
</dbReference>
<dbReference type="KEGG" id="sre:PTSG_00483"/>
<feature type="compositionally biased region" description="Basic residues" evidence="1">
    <location>
        <begin position="915"/>
        <end position="925"/>
    </location>
</feature>
<protein>
    <submittedName>
        <fullName evidence="2">Uncharacterized protein</fullName>
    </submittedName>
</protein>
<feature type="compositionally biased region" description="Polar residues" evidence="1">
    <location>
        <begin position="827"/>
        <end position="843"/>
    </location>
</feature>
<feature type="region of interest" description="Disordered" evidence="1">
    <location>
        <begin position="718"/>
        <end position="925"/>
    </location>
</feature>
<feature type="compositionally biased region" description="Acidic residues" evidence="1">
    <location>
        <begin position="582"/>
        <end position="598"/>
    </location>
</feature>
<evidence type="ECO:0000256" key="1">
    <source>
        <dbReference type="SAM" id="MobiDB-lite"/>
    </source>
</evidence>
<feature type="compositionally biased region" description="Pro residues" evidence="1">
    <location>
        <begin position="345"/>
        <end position="368"/>
    </location>
</feature>
<feature type="compositionally biased region" description="Low complexity" evidence="1">
    <location>
        <begin position="728"/>
        <end position="786"/>
    </location>
</feature>
<proteinExistence type="predicted"/>
<feature type="compositionally biased region" description="Basic residues" evidence="1">
    <location>
        <begin position="516"/>
        <end position="526"/>
    </location>
</feature>
<sequence length="1020" mass="107970">MGVPARLVWGDVHFHGLVLHAGAADAPQASAAPTPTTRASERGSASRHGEVVAPSKSQAVALPSSRDPPPSRCSASVLSSSLAASTATAAPASQLGSFAPKLSRMPSVTRLRRTRDPLLGLTRASFICEGIITLHRWQLSSVGAHSGTITVPGPQTTERHSIAMSTSSSGGTHVESGASELPPEAPPETQALMQWLAQSRSIMLVHCPHVSKRFWVHAPYANASNTLFNLLEYKPCSFLTQVVMEMEMCKSANRPWQPDAVHLAAAVDICAAVPEASSSDRDSDNNCNNDDSNDNNSNSNEDHTNDRDNSSRQGSGGAKMKSSKRHAKATALRTRGAAATTPSSPSSPPSPSPSSPPSSPSSSPPLPSPRVRKKAVQTLEHKLRSLEATANTHTQQMLQRRDMLDDIFNDGDEDVPSKNTAKAVFPWLSLMPEWQNLHLSPPKPRTCATTPVNPQSELANLDLLHGKSLSLTSPSSLRVATRTRMHTRVMNSRHSASSSRTSSSSSNINMGVGHATRSRTRSRTRPQWRAQRVPVVTSPSPEQGAKGRVGHVVERVHNALADLLRAPPAPVPPPNLDLMAQCDDDNDDDDDDDDDGNVDGDGATTAKTRAAVSGGDGGRPAQRGGAQRETGSCPSQGGVGREGQQGSVGGGRNDGRKRSRTRVLSLHDGPTSPLGPDEMSSIEACRQSFLSQHVLPQSTHNITRLLNRSCNSASAIQLRQLSSKSDRSSPSTTHASSPASADAPTAATSTSTAAAVVQSLRSSMSPPSSSSTHSPRTTGTRTRLARGGSGGGVGDGDGSFDQRRKRRSRRHGGDVASKRANVVTPGDGSTTALLLSPASTSPHDSPAPLRRHQPSTRPRNGGGGARGVTGARGSTRRYDAGVLDDSGVSGAPGEGDGDGGDGGDGGGGVADVSPRRRMRRARRARPQAEVDVQSIWESNKPRLWAVIKKRLNATDAQRNAVRTTLYKWCYDGAIAWITKHQRAPATEDFEQLVQTQIDMVCHMAAYFQRCDGNSNSNGSI</sequence>
<feature type="compositionally biased region" description="Basic and acidic residues" evidence="1">
    <location>
        <begin position="300"/>
        <end position="310"/>
    </location>
</feature>
<feature type="region of interest" description="Disordered" evidence="1">
    <location>
        <begin position="275"/>
        <end position="373"/>
    </location>
</feature>
<feature type="region of interest" description="Disordered" evidence="1">
    <location>
        <begin position="565"/>
        <end position="679"/>
    </location>
</feature>
<dbReference type="EMBL" id="GL832955">
    <property type="protein sequence ID" value="EGD72460.1"/>
    <property type="molecule type" value="Genomic_DNA"/>
</dbReference>
<dbReference type="GeneID" id="16067873"/>
<organism evidence="3">
    <name type="scientific">Salpingoeca rosetta (strain ATCC 50818 / BSB-021)</name>
    <dbReference type="NCBI Taxonomy" id="946362"/>
    <lineage>
        <taxon>Eukaryota</taxon>
        <taxon>Choanoflagellata</taxon>
        <taxon>Craspedida</taxon>
        <taxon>Salpingoecidae</taxon>
        <taxon>Salpingoeca</taxon>
    </lineage>
</organism>
<feature type="compositionally biased region" description="Low complexity" evidence="1">
    <location>
        <begin position="285"/>
        <end position="299"/>
    </location>
</feature>
<dbReference type="InParanoid" id="F2TWL4"/>
<feature type="compositionally biased region" description="Low complexity" evidence="1">
    <location>
        <begin position="25"/>
        <end position="38"/>
    </location>
</feature>
<feature type="region of interest" description="Disordered" evidence="1">
    <location>
        <begin position="25"/>
        <end position="74"/>
    </location>
</feature>
<feature type="region of interest" description="Disordered" evidence="1">
    <location>
        <begin position="150"/>
        <end position="186"/>
    </location>
</feature>
<feature type="compositionally biased region" description="Low complexity" evidence="1">
    <location>
        <begin position="329"/>
        <end position="344"/>
    </location>
</feature>
<dbReference type="OMA" id="NRSHAYL"/>
<evidence type="ECO:0000313" key="2">
    <source>
        <dbReference type="EMBL" id="EGD72460.1"/>
    </source>
</evidence>
<feature type="compositionally biased region" description="Gly residues" evidence="1">
    <location>
        <begin position="637"/>
        <end position="652"/>
    </location>
</feature>
<feature type="compositionally biased region" description="Gly residues" evidence="1">
    <location>
        <begin position="787"/>
        <end position="797"/>
    </location>
</feature>
<dbReference type="Proteomes" id="UP000007799">
    <property type="component" value="Unassembled WGS sequence"/>
</dbReference>
<gene>
    <name evidence="2" type="ORF">PTSG_00483</name>
</gene>
<feature type="compositionally biased region" description="Low complexity" evidence="1">
    <location>
        <begin position="619"/>
        <end position="628"/>
    </location>
</feature>
<feature type="compositionally biased region" description="Low complexity" evidence="1">
    <location>
        <begin position="492"/>
        <end position="506"/>
    </location>
</feature>
<keyword evidence="3" id="KW-1185">Reference proteome</keyword>
<dbReference type="RefSeq" id="XP_004999029.1">
    <property type="nucleotide sequence ID" value="XM_004998972.1"/>
</dbReference>
<name>F2TWL4_SALR5</name>
<dbReference type="PANTHER" id="PTHR48125:SF10">
    <property type="entry name" value="OS12G0136300 PROTEIN"/>
    <property type="match status" value="1"/>
</dbReference>
<accession>F2TWL4</accession>
<evidence type="ECO:0000313" key="3">
    <source>
        <dbReference type="Proteomes" id="UP000007799"/>
    </source>
</evidence>
<dbReference type="AlphaFoldDB" id="F2TWL4"/>